<gene>
    <name evidence="1" type="ORF">PSON_ATCC_30995.1.T1070065</name>
</gene>
<reference evidence="1" key="1">
    <citation type="submission" date="2021-01" db="EMBL/GenBank/DDBJ databases">
        <authorList>
            <consortium name="Genoscope - CEA"/>
            <person name="William W."/>
        </authorList>
    </citation>
    <scope>NUCLEOTIDE SEQUENCE</scope>
</reference>
<proteinExistence type="predicted"/>
<dbReference type="AlphaFoldDB" id="A0A8S1QJX3"/>
<dbReference type="OrthoDB" id="300190at2759"/>
<dbReference type="GO" id="GO:0005737">
    <property type="term" value="C:cytoplasm"/>
    <property type="evidence" value="ECO:0007669"/>
    <property type="project" value="GOC"/>
</dbReference>
<name>A0A8S1QJX3_9CILI</name>
<comment type="caution">
    <text evidence="1">The sequence shown here is derived from an EMBL/GenBank/DDBJ whole genome shotgun (WGS) entry which is preliminary data.</text>
</comment>
<dbReference type="EMBL" id="CAJJDN010000107">
    <property type="protein sequence ID" value="CAD8114950.1"/>
    <property type="molecule type" value="Genomic_DNA"/>
</dbReference>
<dbReference type="Pfam" id="PF04628">
    <property type="entry name" value="Sedlin_N"/>
    <property type="match status" value="1"/>
</dbReference>
<sequence>MQIILYSIIIIRFIQEIDKKQNYEVFGYVTSSNIRFLLLTYQDEERMNIFCQLPYE</sequence>
<dbReference type="GO" id="GO:0006888">
    <property type="term" value="P:endoplasmic reticulum to Golgi vesicle-mediated transport"/>
    <property type="evidence" value="ECO:0007669"/>
    <property type="project" value="InterPro"/>
</dbReference>
<organism evidence="1 2">
    <name type="scientific">Paramecium sonneborni</name>
    <dbReference type="NCBI Taxonomy" id="65129"/>
    <lineage>
        <taxon>Eukaryota</taxon>
        <taxon>Sar</taxon>
        <taxon>Alveolata</taxon>
        <taxon>Ciliophora</taxon>
        <taxon>Intramacronucleata</taxon>
        <taxon>Oligohymenophorea</taxon>
        <taxon>Peniculida</taxon>
        <taxon>Parameciidae</taxon>
        <taxon>Paramecium</taxon>
    </lineage>
</organism>
<accession>A0A8S1QJX3</accession>
<keyword evidence="2" id="KW-1185">Reference proteome</keyword>
<dbReference type="Proteomes" id="UP000692954">
    <property type="component" value="Unassembled WGS sequence"/>
</dbReference>
<evidence type="ECO:0000313" key="1">
    <source>
        <dbReference type="EMBL" id="CAD8114950.1"/>
    </source>
</evidence>
<dbReference type="InterPro" id="IPR006722">
    <property type="entry name" value="Sedlin"/>
</dbReference>
<protein>
    <submittedName>
        <fullName evidence="1">Uncharacterized protein</fullName>
    </submittedName>
</protein>
<evidence type="ECO:0000313" key="2">
    <source>
        <dbReference type="Proteomes" id="UP000692954"/>
    </source>
</evidence>